<name>A0A7W3U620_9GAMM</name>
<protein>
    <recommendedName>
        <fullName evidence="3">PhoP regulatory network protein YrbL</fullName>
    </recommendedName>
</protein>
<dbReference type="InterPro" id="IPR019647">
    <property type="entry name" value="PhoP_reg_network_YrbL"/>
</dbReference>
<dbReference type="Proteomes" id="UP000552587">
    <property type="component" value="Unassembled WGS sequence"/>
</dbReference>
<gene>
    <name evidence="1" type="ORF">H4F99_13990</name>
</gene>
<accession>A0A7W3U620</accession>
<comment type="caution">
    <text evidence="1">The sequence shown here is derived from an EMBL/GenBank/DDBJ whole genome shotgun (WGS) entry which is preliminary data.</text>
</comment>
<evidence type="ECO:0000313" key="2">
    <source>
        <dbReference type="Proteomes" id="UP000552587"/>
    </source>
</evidence>
<evidence type="ECO:0008006" key="3">
    <source>
        <dbReference type="Google" id="ProtNLM"/>
    </source>
</evidence>
<dbReference type="AlphaFoldDB" id="A0A7W3U620"/>
<dbReference type="Pfam" id="PF10707">
    <property type="entry name" value="YrbL-PhoP_reg"/>
    <property type="match status" value="1"/>
</dbReference>
<evidence type="ECO:0000313" key="1">
    <source>
        <dbReference type="EMBL" id="MBB1089591.1"/>
    </source>
</evidence>
<sequence length="226" mass="24431">MAHALSERGGVGPCAGAVLGRGANRVVVADPSDPACCLKMELPVSLRTAVGMRARLRRRLGRVFPRLGENATELRAWCRLSASLGPEMLAGRIAESLEIVHGPAGSALRCAMVIDDDGRPAQSLHALMGAPGLFTADALCAAVDDFERWLHRHAIPLLDLNAGNFVVAGTHEPRLVCVDAKSLLAGKELLPVSRWIPALRRRKIARRAERLRQRIRAELGTPVNLR</sequence>
<organism evidence="1 2">
    <name type="scientific">Marilutibacter penaei</name>
    <dbReference type="NCBI Taxonomy" id="2759900"/>
    <lineage>
        <taxon>Bacteria</taxon>
        <taxon>Pseudomonadati</taxon>
        <taxon>Pseudomonadota</taxon>
        <taxon>Gammaproteobacteria</taxon>
        <taxon>Lysobacterales</taxon>
        <taxon>Lysobacteraceae</taxon>
        <taxon>Marilutibacter</taxon>
    </lineage>
</organism>
<dbReference type="EMBL" id="JACHTE010000010">
    <property type="protein sequence ID" value="MBB1089591.1"/>
    <property type="molecule type" value="Genomic_DNA"/>
</dbReference>
<reference evidence="1 2" key="1">
    <citation type="submission" date="2020-07" db="EMBL/GenBank/DDBJ databases">
        <authorList>
            <person name="Xu S."/>
            <person name="Li A."/>
        </authorList>
    </citation>
    <scope>NUCLEOTIDE SEQUENCE [LARGE SCALE GENOMIC DNA]</scope>
    <source>
        <strain evidence="1 2">SG-8</strain>
    </source>
</reference>
<proteinExistence type="predicted"/>
<keyword evidence="2" id="KW-1185">Reference proteome</keyword>